<reference evidence="4" key="1">
    <citation type="journal article" date="2019" name="Int. J. Syst. Evol. Microbiol.">
        <title>The Global Catalogue of Microorganisms (GCM) 10K type strain sequencing project: providing services to taxonomists for standard genome sequencing and annotation.</title>
        <authorList>
            <consortium name="The Broad Institute Genomics Platform"/>
            <consortium name="The Broad Institute Genome Sequencing Center for Infectious Disease"/>
            <person name="Wu L."/>
            <person name="Ma J."/>
        </authorList>
    </citation>
    <scope>NUCLEOTIDE SEQUENCE [LARGE SCALE GENOMIC DNA]</scope>
    <source>
        <strain evidence="4">CGMCC 4.1622</strain>
    </source>
</reference>
<keyword evidence="4" id="KW-1185">Reference proteome</keyword>
<comment type="caution">
    <text evidence="3">The sequence shown here is derived from an EMBL/GenBank/DDBJ whole genome shotgun (WGS) entry which is preliminary data.</text>
</comment>
<protein>
    <recommendedName>
        <fullName evidence="2">Outer membrane channel protein CpnT-like N-terminal domain-containing protein</fullName>
    </recommendedName>
</protein>
<accession>A0ABW0VCR1</accession>
<dbReference type="Proteomes" id="UP001596066">
    <property type="component" value="Unassembled WGS sequence"/>
</dbReference>
<organism evidence="3 4">
    <name type="scientific">Kitasatospora cinereorecta</name>
    <dbReference type="NCBI Taxonomy" id="285560"/>
    <lineage>
        <taxon>Bacteria</taxon>
        <taxon>Bacillati</taxon>
        <taxon>Actinomycetota</taxon>
        <taxon>Actinomycetes</taxon>
        <taxon>Kitasatosporales</taxon>
        <taxon>Streptomycetaceae</taxon>
        <taxon>Kitasatospora</taxon>
    </lineage>
</organism>
<evidence type="ECO:0000256" key="1">
    <source>
        <dbReference type="SAM" id="MobiDB-lite"/>
    </source>
</evidence>
<dbReference type="EMBL" id="JBHSOC010000021">
    <property type="protein sequence ID" value="MFC5642634.1"/>
    <property type="molecule type" value="Genomic_DNA"/>
</dbReference>
<feature type="compositionally biased region" description="Gly residues" evidence="1">
    <location>
        <begin position="337"/>
        <end position="348"/>
    </location>
</feature>
<sequence>MGLELPPELAGVLNLVGLDWPRVNEDELVRLADGLRGVASAIDSVQMDADKALTALREVYHGTSADRLAELWGTVSKYSGLVVEACGVAANALNAAALVIEGCKGATVVQLVATQGELVASSLIGPEGTAAVVAAGRQILSTVLEEAVSALGQALAQPVADLVETVVKQLLPAGGPGPAGSVGAGFGIDLAQLASCALELRGHADDIDSHGSSFRTVVEGLDLGNPGDAFGRLVIAAAEQIATTIGVEVVKRLLGSFRGTAEGMDKVAQNLTEKEDSHARQIHGILAGQDSPTVSKSLQLAGVAGDTAAYGTHGASPVTTGGAHPGPHHADAAGLLVVGGGGGGGGTVRVGPPGPYAPDRPVGDTAPQQARASASGPHPAGPHGTGQVPPRSDAGFGAHPQGAEHGPLDRRPAAQTPGMPGAAPYGQADGGPHQGDPGSHGAAGRARDAAAQANGASRPSRDALDEDTVGLPDAHALDTRRHTADA</sequence>
<evidence type="ECO:0000313" key="4">
    <source>
        <dbReference type="Proteomes" id="UP001596066"/>
    </source>
</evidence>
<dbReference type="Pfam" id="PF25547">
    <property type="entry name" value="WXG100_2"/>
    <property type="match status" value="1"/>
</dbReference>
<evidence type="ECO:0000259" key="2">
    <source>
        <dbReference type="Pfam" id="PF25547"/>
    </source>
</evidence>
<dbReference type="RefSeq" id="WP_346146003.1">
    <property type="nucleotide sequence ID" value="NZ_BAAAUA010000025.1"/>
</dbReference>
<dbReference type="InterPro" id="IPR057746">
    <property type="entry name" value="CpnT-like_N"/>
</dbReference>
<feature type="compositionally biased region" description="Basic and acidic residues" evidence="1">
    <location>
        <begin position="475"/>
        <end position="486"/>
    </location>
</feature>
<name>A0ABW0VCR1_9ACTN</name>
<evidence type="ECO:0000313" key="3">
    <source>
        <dbReference type="EMBL" id="MFC5642634.1"/>
    </source>
</evidence>
<gene>
    <name evidence="3" type="ORF">ACFPZF_14895</name>
</gene>
<feature type="compositionally biased region" description="Low complexity" evidence="1">
    <location>
        <begin position="449"/>
        <end position="458"/>
    </location>
</feature>
<feature type="domain" description="Outer membrane channel protein CpnT-like N-terminal" evidence="2">
    <location>
        <begin position="15"/>
        <end position="142"/>
    </location>
</feature>
<proteinExistence type="predicted"/>
<feature type="region of interest" description="Disordered" evidence="1">
    <location>
        <begin position="315"/>
        <end position="486"/>
    </location>
</feature>